<dbReference type="InterPro" id="IPR015919">
    <property type="entry name" value="Cadherin-like_sf"/>
</dbReference>
<dbReference type="EMBL" id="CP111018">
    <property type="protein sequence ID" value="WAR10761.1"/>
    <property type="molecule type" value="Genomic_DNA"/>
</dbReference>
<dbReference type="Gene3D" id="2.60.40.60">
    <property type="entry name" value="Cadherins"/>
    <property type="match status" value="1"/>
</dbReference>
<feature type="non-terminal residue" evidence="1">
    <location>
        <position position="1"/>
    </location>
</feature>
<reference evidence="1" key="1">
    <citation type="submission" date="2022-11" db="EMBL/GenBank/DDBJ databases">
        <title>Centuries of genome instability and evolution in soft-shell clam transmissible cancer (bioRxiv).</title>
        <authorList>
            <person name="Hart S.F.M."/>
            <person name="Yonemitsu M.A."/>
            <person name="Giersch R.M."/>
            <person name="Beal B.F."/>
            <person name="Arriagada G."/>
            <person name="Davis B.W."/>
            <person name="Ostrander E.A."/>
            <person name="Goff S.P."/>
            <person name="Metzger M.J."/>
        </authorList>
    </citation>
    <scope>NUCLEOTIDE SEQUENCE</scope>
    <source>
        <strain evidence="1">MELC-2E11</strain>
        <tissue evidence="1">Siphon/mantle</tissue>
    </source>
</reference>
<organism evidence="1 3">
    <name type="scientific">Mya arenaria</name>
    <name type="common">Soft-shell clam</name>
    <dbReference type="NCBI Taxonomy" id="6604"/>
    <lineage>
        <taxon>Eukaryota</taxon>
        <taxon>Metazoa</taxon>
        <taxon>Spiralia</taxon>
        <taxon>Lophotrochozoa</taxon>
        <taxon>Mollusca</taxon>
        <taxon>Bivalvia</taxon>
        <taxon>Autobranchia</taxon>
        <taxon>Heteroconchia</taxon>
        <taxon>Euheterodonta</taxon>
        <taxon>Imparidentia</taxon>
        <taxon>Neoheterodontei</taxon>
        <taxon>Myida</taxon>
        <taxon>Myoidea</taxon>
        <taxon>Myidae</taxon>
        <taxon>Mya</taxon>
    </lineage>
</organism>
<dbReference type="Proteomes" id="UP001164746">
    <property type="component" value="Chromosome 7"/>
</dbReference>
<dbReference type="CDD" id="cd11304">
    <property type="entry name" value="Cadherin_repeat"/>
    <property type="match status" value="1"/>
</dbReference>
<sequence>AAITQWQGTQADGSALPTFPGGANALAPTAISLSETATGELFTITATDGSETLSYTFADGGNPSSIADNTIPSTGIVTLATGKSLDFETGPTLVFKIIGTSTAASANTGTATLTLSVTDATVWTQSEYVACLSATSMAAAGGTDQNSFAISSTTGALTVAASKTLETTTKYLYTVELTATVASVTPGTTNVYVALECSSGAGQITGLLGALLMSVLTTLFR</sequence>
<protein>
    <recommendedName>
        <fullName evidence="4">Cadherin domain-containing protein</fullName>
    </recommendedName>
</protein>
<evidence type="ECO:0000313" key="3">
    <source>
        <dbReference type="Proteomes" id="UP001164746"/>
    </source>
</evidence>
<keyword evidence="3" id="KW-1185">Reference proteome</keyword>
<dbReference type="SUPFAM" id="SSF49313">
    <property type="entry name" value="Cadherin-like"/>
    <property type="match status" value="1"/>
</dbReference>
<dbReference type="EMBL" id="CP111018">
    <property type="protein sequence ID" value="WAR10751.1"/>
    <property type="molecule type" value="Genomic_DNA"/>
</dbReference>
<gene>
    <name evidence="1" type="ORF">MAR_035827</name>
    <name evidence="2" type="ORF">MAR_035837</name>
</gene>
<name>A0ABY7EU87_MYAAR</name>
<accession>A0ABY7EU87</accession>
<evidence type="ECO:0008006" key="4">
    <source>
        <dbReference type="Google" id="ProtNLM"/>
    </source>
</evidence>
<evidence type="ECO:0000313" key="2">
    <source>
        <dbReference type="EMBL" id="WAR10761.1"/>
    </source>
</evidence>
<proteinExistence type="predicted"/>
<evidence type="ECO:0000313" key="1">
    <source>
        <dbReference type="EMBL" id="WAR10751.1"/>
    </source>
</evidence>